<dbReference type="Pfam" id="PF00001">
    <property type="entry name" value="7tm_1"/>
    <property type="match status" value="1"/>
</dbReference>
<dbReference type="Gene3D" id="1.20.1070.10">
    <property type="entry name" value="Rhodopsin 7-helix transmembrane proteins"/>
    <property type="match status" value="1"/>
</dbReference>
<keyword evidence="3 11" id="KW-0812">Transmembrane</keyword>
<keyword evidence="6 13" id="KW-0472">Membrane</keyword>
<dbReference type="PANTHER" id="PTHR45695:SF23">
    <property type="entry name" value="GALANIN-LIKE G-PROTEIN COUPLED RECEPTOR NPR-9"/>
    <property type="match status" value="1"/>
</dbReference>
<evidence type="ECO:0000256" key="1">
    <source>
        <dbReference type="ARBA" id="ARBA00004651"/>
    </source>
</evidence>
<keyword evidence="9" id="KW-0325">Glycoprotein</keyword>
<evidence type="ECO:0000256" key="12">
    <source>
        <dbReference type="SAM" id="MobiDB-lite"/>
    </source>
</evidence>
<evidence type="ECO:0000256" key="13">
    <source>
        <dbReference type="SAM" id="Phobius"/>
    </source>
</evidence>
<dbReference type="PROSITE" id="PS00237">
    <property type="entry name" value="G_PROTEIN_RECEP_F1_1"/>
    <property type="match status" value="1"/>
</dbReference>
<dbReference type="GO" id="GO:0005886">
    <property type="term" value="C:plasma membrane"/>
    <property type="evidence" value="ECO:0007669"/>
    <property type="project" value="UniProtKB-SubCell"/>
</dbReference>
<feature type="transmembrane region" description="Helical" evidence="13">
    <location>
        <begin position="161"/>
        <end position="183"/>
    </location>
</feature>
<sequence length="365" mass="41923">MESTDTIASDDVDSSHFWNISENITYVMDYEEYEEIFKFISFTRIIIPLLVGLITIVGLIGNIWTIAVIMDHKANRGITKYFILNLAIADLLYVIVCVPFKAIYNVLYHWPLGDSWCRIHTYIEYVCYFASMYILVLVSVDRYIALVHPIQSIIVRTKQNGCISLFALWILVILGNIPFIFIAKEVNVKPESTEEQQMICTLQFKDDTVAAVCLFTCAYMLPMIALCALYGHMLKDILTGKSTKGQNVRDHIRLRDNKRVTKMVILKVTVFAVCWMPIQVIKFYTLVSKDVRVTVTFASIVYAAQCLAYMNSCINPILYTFYSHTFRNSIINMICCRKTRFPKRGSHSAVKRSRHSSTTSTSFIM</sequence>
<feature type="transmembrane region" description="Helical" evidence="13">
    <location>
        <begin position="299"/>
        <end position="322"/>
    </location>
</feature>
<reference evidence="15 16" key="1">
    <citation type="submission" date="2024-11" db="EMBL/GenBank/DDBJ databases">
        <title>Chromosome-level genome assembly of the freshwater bivalve Anodonta woodiana.</title>
        <authorList>
            <person name="Chen X."/>
        </authorList>
    </citation>
    <scope>NUCLEOTIDE SEQUENCE [LARGE SCALE GENOMIC DNA]</scope>
    <source>
        <strain evidence="15">MN2024</strain>
        <tissue evidence="15">Gills</tissue>
    </source>
</reference>
<evidence type="ECO:0000256" key="7">
    <source>
        <dbReference type="ARBA" id="ARBA00023157"/>
    </source>
</evidence>
<accession>A0ABD3XP47</accession>
<keyword evidence="4 13" id="KW-1133">Transmembrane helix</keyword>
<name>A0ABD3XP47_SINWO</name>
<dbReference type="InterPro" id="IPR000276">
    <property type="entry name" value="GPCR_Rhodpsn"/>
</dbReference>
<comment type="caution">
    <text evidence="15">The sequence shown here is derived from an EMBL/GenBank/DDBJ whole genome shotgun (WGS) entry which is preliminary data.</text>
</comment>
<feature type="compositionally biased region" description="Basic residues" evidence="12">
    <location>
        <begin position="346"/>
        <end position="355"/>
    </location>
</feature>
<keyword evidence="10 11" id="KW-0807">Transducer</keyword>
<dbReference type="PRINTS" id="PR00237">
    <property type="entry name" value="GPCRRHODOPSN"/>
</dbReference>
<comment type="subcellular location">
    <subcellularLocation>
        <location evidence="1">Cell membrane</location>
        <topology evidence="1">Multi-pass membrane protein</topology>
    </subcellularLocation>
</comment>
<evidence type="ECO:0000313" key="15">
    <source>
        <dbReference type="EMBL" id="KAL3887976.1"/>
    </source>
</evidence>
<evidence type="ECO:0000256" key="9">
    <source>
        <dbReference type="ARBA" id="ARBA00023180"/>
    </source>
</evidence>
<feature type="transmembrane region" description="Helical" evidence="13">
    <location>
        <begin position="81"/>
        <end position="102"/>
    </location>
</feature>
<organism evidence="15 16">
    <name type="scientific">Sinanodonta woodiana</name>
    <name type="common">Chinese pond mussel</name>
    <name type="synonym">Anodonta woodiana</name>
    <dbReference type="NCBI Taxonomy" id="1069815"/>
    <lineage>
        <taxon>Eukaryota</taxon>
        <taxon>Metazoa</taxon>
        <taxon>Spiralia</taxon>
        <taxon>Lophotrochozoa</taxon>
        <taxon>Mollusca</taxon>
        <taxon>Bivalvia</taxon>
        <taxon>Autobranchia</taxon>
        <taxon>Heteroconchia</taxon>
        <taxon>Palaeoheterodonta</taxon>
        <taxon>Unionida</taxon>
        <taxon>Unionoidea</taxon>
        <taxon>Unionidae</taxon>
        <taxon>Unioninae</taxon>
        <taxon>Sinanodonta</taxon>
    </lineage>
</organism>
<evidence type="ECO:0000259" key="14">
    <source>
        <dbReference type="PROSITE" id="PS50262"/>
    </source>
</evidence>
<evidence type="ECO:0000256" key="6">
    <source>
        <dbReference type="ARBA" id="ARBA00023136"/>
    </source>
</evidence>
<keyword evidence="5 11" id="KW-0297">G-protein coupled receptor</keyword>
<feature type="compositionally biased region" description="Low complexity" evidence="12">
    <location>
        <begin position="356"/>
        <end position="365"/>
    </location>
</feature>
<dbReference type="EMBL" id="JBJQND010000001">
    <property type="protein sequence ID" value="KAL3887976.1"/>
    <property type="molecule type" value="Genomic_DNA"/>
</dbReference>
<dbReference type="AlphaFoldDB" id="A0ABD3XP47"/>
<feature type="transmembrane region" description="Helical" evidence="13">
    <location>
        <begin position="264"/>
        <end position="287"/>
    </location>
</feature>
<feature type="transmembrane region" description="Helical" evidence="13">
    <location>
        <begin position="208"/>
        <end position="231"/>
    </location>
</feature>
<feature type="region of interest" description="Disordered" evidence="12">
    <location>
        <begin position="346"/>
        <end position="365"/>
    </location>
</feature>
<feature type="domain" description="G-protein coupled receptors family 1 profile" evidence="14">
    <location>
        <begin position="61"/>
        <end position="319"/>
    </location>
</feature>
<evidence type="ECO:0000256" key="8">
    <source>
        <dbReference type="ARBA" id="ARBA00023170"/>
    </source>
</evidence>
<evidence type="ECO:0000256" key="5">
    <source>
        <dbReference type="ARBA" id="ARBA00023040"/>
    </source>
</evidence>
<feature type="transmembrane region" description="Helical" evidence="13">
    <location>
        <begin position="45"/>
        <end position="69"/>
    </location>
</feature>
<keyword evidence="16" id="KW-1185">Reference proteome</keyword>
<evidence type="ECO:0000256" key="4">
    <source>
        <dbReference type="ARBA" id="ARBA00022989"/>
    </source>
</evidence>
<dbReference type="PANTHER" id="PTHR45695">
    <property type="entry name" value="LEUCOKININ RECEPTOR-RELATED"/>
    <property type="match status" value="1"/>
</dbReference>
<protein>
    <recommendedName>
        <fullName evidence="14">G-protein coupled receptors family 1 profile domain-containing protein</fullName>
    </recommendedName>
</protein>
<evidence type="ECO:0000256" key="11">
    <source>
        <dbReference type="RuleBase" id="RU000688"/>
    </source>
</evidence>
<keyword evidence="2" id="KW-1003">Cell membrane</keyword>
<proteinExistence type="inferred from homology"/>
<dbReference type="GO" id="GO:0004930">
    <property type="term" value="F:G protein-coupled receptor activity"/>
    <property type="evidence" value="ECO:0007669"/>
    <property type="project" value="UniProtKB-KW"/>
</dbReference>
<evidence type="ECO:0000256" key="10">
    <source>
        <dbReference type="ARBA" id="ARBA00023224"/>
    </source>
</evidence>
<gene>
    <name evidence="15" type="ORF">ACJMK2_000361</name>
</gene>
<dbReference type="Proteomes" id="UP001634394">
    <property type="component" value="Unassembled WGS sequence"/>
</dbReference>
<dbReference type="PROSITE" id="PS50262">
    <property type="entry name" value="G_PROTEIN_RECEP_F1_2"/>
    <property type="match status" value="1"/>
</dbReference>
<keyword evidence="7" id="KW-1015">Disulfide bond</keyword>
<evidence type="ECO:0000313" key="16">
    <source>
        <dbReference type="Proteomes" id="UP001634394"/>
    </source>
</evidence>
<evidence type="ECO:0000256" key="3">
    <source>
        <dbReference type="ARBA" id="ARBA00022692"/>
    </source>
</evidence>
<comment type="similarity">
    <text evidence="11">Belongs to the G-protein coupled receptor 1 family.</text>
</comment>
<dbReference type="InterPro" id="IPR017452">
    <property type="entry name" value="GPCR_Rhodpsn_7TM"/>
</dbReference>
<feature type="transmembrane region" description="Helical" evidence="13">
    <location>
        <begin position="122"/>
        <end position="140"/>
    </location>
</feature>
<keyword evidence="8 11" id="KW-0675">Receptor</keyword>
<dbReference type="SUPFAM" id="SSF81321">
    <property type="entry name" value="Family A G protein-coupled receptor-like"/>
    <property type="match status" value="1"/>
</dbReference>
<evidence type="ECO:0000256" key="2">
    <source>
        <dbReference type="ARBA" id="ARBA00022475"/>
    </source>
</evidence>